<feature type="compositionally biased region" description="Basic residues" evidence="8">
    <location>
        <begin position="35"/>
        <end position="69"/>
    </location>
</feature>
<evidence type="ECO:0000256" key="8">
    <source>
        <dbReference type="SAM" id="MobiDB-lite"/>
    </source>
</evidence>
<dbReference type="InterPro" id="IPR036425">
    <property type="entry name" value="MoaB/Mog-like_dom_sf"/>
</dbReference>
<sequence length="514" mass="52572">MTGRAARPAPRRAPRRKEHRHERPGRPAPGAGRLGRPRARRARHRRRPARPRPRARRRRRGRARGGPARRPRDDVPRGLRRRPRCGRGCRSGCRRGRRAGAGTPARRLVSRPVAWGEARALARSAAPAPSTERVPLAEALGRVLAEPLVTAIPLPHFASAAMDGWAVCGAPPWRLRADVADDAARPASAAGVLAAASPARLEPGEAVAIVTGAPVPPGAEAVLRVEAGRVDGDILEPIGETGRHDVEGRRHIRPAGAEAAIGDRLLDAGVILTPPRIALAAATGADDLAVRRRPRVALILTGDEVVESGVPASGEVRDSFRVAIPAALRALGAEVVAIHRVGDDDSATRVALTADDVDLVVTTGGTGRSSADHVRTALAAEGADLVVPGLAARPGGPTLLARLPGAGGRLVLGLPGNPLAALLGLVALGAPLLSAWTGTAAASRTVAAARALPGRAHSTGLVPATVVGGAATPAAHLGSGMLRGLAAADVVLVVPPAGVAEGGSVEALPLPWSG</sequence>
<dbReference type="InterPro" id="IPR038987">
    <property type="entry name" value="MoeA-like"/>
</dbReference>
<keyword evidence="11" id="KW-1185">Reference proteome</keyword>
<dbReference type="OrthoDB" id="3196725at2"/>
<dbReference type="EMBL" id="WODA01000010">
    <property type="protein sequence ID" value="MUN06825.1"/>
    <property type="molecule type" value="Genomic_DNA"/>
</dbReference>
<comment type="caution">
    <text evidence="10">The sequence shown here is derived from an EMBL/GenBank/DDBJ whole genome shotgun (WGS) entry which is preliminary data.</text>
</comment>
<evidence type="ECO:0000313" key="10">
    <source>
        <dbReference type="EMBL" id="MUN06825.1"/>
    </source>
</evidence>
<dbReference type="UniPathway" id="UPA00344"/>
<gene>
    <name evidence="10" type="ORF">GLX25_06800</name>
</gene>
<dbReference type="InterPro" id="IPR005110">
    <property type="entry name" value="MoeA_linker/N"/>
</dbReference>
<feature type="compositionally biased region" description="Basic residues" evidence="8">
    <location>
        <begin position="78"/>
        <end position="98"/>
    </location>
</feature>
<evidence type="ECO:0000313" key="11">
    <source>
        <dbReference type="Proteomes" id="UP000480122"/>
    </source>
</evidence>
<evidence type="ECO:0000256" key="6">
    <source>
        <dbReference type="ARBA" id="ARBA00047317"/>
    </source>
</evidence>
<dbReference type="PANTHER" id="PTHR10192">
    <property type="entry name" value="MOLYBDOPTERIN BIOSYNTHESIS PROTEIN"/>
    <property type="match status" value="1"/>
</dbReference>
<evidence type="ECO:0000259" key="9">
    <source>
        <dbReference type="SMART" id="SM00852"/>
    </source>
</evidence>
<dbReference type="InterPro" id="IPR005111">
    <property type="entry name" value="MoeA_C_domain_IV"/>
</dbReference>
<feature type="domain" description="MoaB/Mog" evidence="9">
    <location>
        <begin position="297"/>
        <end position="435"/>
    </location>
</feature>
<dbReference type="AlphaFoldDB" id="A0A7C9HTM7"/>
<keyword evidence="7 10" id="KW-0808">Transferase</keyword>
<evidence type="ECO:0000256" key="3">
    <source>
        <dbReference type="ARBA" id="ARBA00010763"/>
    </source>
</evidence>
<dbReference type="Gene3D" id="2.40.340.10">
    <property type="entry name" value="MoeA, C-terminal, domain IV"/>
    <property type="match status" value="1"/>
</dbReference>
<protein>
    <recommendedName>
        <fullName evidence="7">Molybdopterin molybdenumtransferase</fullName>
        <ecNumber evidence="7">2.10.1.1</ecNumber>
    </recommendedName>
</protein>
<dbReference type="Pfam" id="PF00994">
    <property type="entry name" value="MoCF_biosynth"/>
    <property type="match status" value="1"/>
</dbReference>
<dbReference type="EC" id="2.10.1.1" evidence="7"/>
<comment type="cofactor">
    <cofactor evidence="7">
        <name>Mg(2+)</name>
        <dbReference type="ChEBI" id="CHEBI:18420"/>
    </cofactor>
</comment>
<dbReference type="InterPro" id="IPR036688">
    <property type="entry name" value="MoeA_C_domain_IV_sf"/>
</dbReference>
<organism evidence="10 11">
    <name type="scientific">Agromyces luteolus</name>
    <dbReference type="NCBI Taxonomy" id="88373"/>
    <lineage>
        <taxon>Bacteria</taxon>
        <taxon>Bacillati</taxon>
        <taxon>Actinomycetota</taxon>
        <taxon>Actinomycetes</taxon>
        <taxon>Micrococcales</taxon>
        <taxon>Microbacteriaceae</taxon>
        <taxon>Agromyces</taxon>
    </lineage>
</organism>
<dbReference type="SUPFAM" id="SSF63882">
    <property type="entry name" value="MoeA N-terminal region -like"/>
    <property type="match status" value="1"/>
</dbReference>
<feature type="compositionally biased region" description="Basic residues" evidence="8">
    <location>
        <begin position="9"/>
        <end position="23"/>
    </location>
</feature>
<dbReference type="Gene3D" id="3.40.980.10">
    <property type="entry name" value="MoaB/Mog-like domain"/>
    <property type="match status" value="1"/>
</dbReference>
<dbReference type="GO" id="GO:0005829">
    <property type="term" value="C:cytosol"/>
    <property type="evidence" value="ECO:0007669"/>
    <property type="project" value="TreeGrafter"/>
</dbReference>
<dbReference type="InterPro" id="IPR008284">
    <property type="entry name" value="MoCF_biosynth_CS"/>
</dbReference>
<comment type="catalytic activity">
    <reaction evidence="6">
        <text>adenylyl-molybdopterin + molybdate = Mo-molybdopterin + AMP + H(+)</text>
        <dbReference type="Rhea" id="RHEA:35047"/>
        <dbReference type="ChEBI" id="CHEBI:15378"/>
        <dbReference type="ChEBI" id="CHEBI:36264"/>
        <dbReference type="ChEBI" id="CHEBI:62727"/>
        <dbReference type="ChEBI" id="CHEBI:71302"/>
        <dbReference type="ChEBI" id="CHEBI:456215"/>
        <dbReference type="EC" id="2.10.1.1"/>
    </reaction>
</comment>
<evidence type="ECO:0000256" key="1">
    <source>
        <dbReference type="ARBA" id="ARBA00002901"/>
    </source>
</evidence>
<evidence type="ECO:0000256" key="2">
    <source>
        <dbReference type="ARBA" id="ARBA00005046"/>
    </source>
</evidence>
<dbReference type="Pfam" id="PF03454">
    <property type="entry name" value="MoeA_C"/>
    <property type="match status" value="1"/>
</dbReference>
<dbReference type="PANTHER" id="PTHR10192:SF5">
    <property type="entry name" value="GEPHYRIN"/>
    <property type="match status" value="1"/>
</dbReference>
<evidence type="ECO:0000256" key="4">
    <source>
        <dbReference type="ARBA" id="ARBA00022505"/>
    </source>
</evidence>
<keyword evidence="4 7" id="KW-0500">Molybdenum</keyword>
<name>A0A7C9HTM7_9MICO</name>
<dbReference type="SMART" id="SM00852">
    <property type="entry name" value="MoCF_biosynth"/>
    <property type="match status" value="1"/>
</dbReference>
<comment type="similarity">
    <text evidence="3 7">Belongs to the MoeA family.</text>
</comment>
<comment type="pathway">
    <text evidence="2 7">Cofactor biosynthesis; molybdopterin biosynthesis.</text>
</comment>
<dbReference type="InterPro" id="IPR001453">
    <property type="entry name" value="MoaB/Mog_dom"/>
</dbReference>
<keyword evidence="7" id="KW-0460">Magnesium</keyword>
<dbReference type="GO" id="GO:0046872">
    <property type="term" value="F:metal ion binding"/>
    <property type="evidence" value="ECO:0007669"/>
    <property type="project" value="UniProtKB-UniRule"/>
</dbReference>
<accession>A0A7C9HTM7</accession>
<evidence type="ECO:0000256" key="7">
    <source>
        <dbReference type="RuleBase" id="RU365090"/>
    </source>
</evidence>
<dbReference type="CDD" id="cd00887">
    <property type="entry name" value="MoeA"/>
    <property type="match status" value="1"/>
</dbReference>
<keyword evidence="5 7" id="KW-0501">Molybdenum cofactor biosynthesis</keyword>
<dbReference type="GO" id="GO:0061599">
    <property type="term" value="F:molybdopterin molybdotransferase activity"/>
    <property type="evidence" value="ECO:0007669"/>
    <property type="project" value="UniProtKB-UniRule"/>
</dbReference>
<dbReference type="InterPro" id="IPR036135">
    <property type="entry name" value="MoeA_linker/N_sf"/>
</dbReference>
<dbReference type="Gene3D" id="2.170.190.11">
    <property type="entry name" value="Molybdopterin biosynthesis moea protein, domain 3"/>
    <property type="match status" value="1"/>
</dbReference>
<reference evidence="10 11" key="1">
    <citation type="submission" date="2019-11" db="EMBL/GenBank/DDBJ databases">
        <title>Agromyces kandeliae sp. nov., isolated from mangrove soil.</title>
        <authorList>
            <person name="Wang R."/>
        </authorList>
    </citation>
    <scope>NUCLEOTIDE SEQUENCE [LARGE SCALE GENOMIC DNA]</scope>
    <source>
        <strain evidence="10 11">JCM 11431</strain>
    </source>
</reference>
<dbReference type="Gene3D" id="3.90.105.10">
    <property type="entry name" value="Molybdopterin biosynthesis moea protein, domain 2"/>
    <property type="match status" value="1"/>
</dbReference>
<evidence type="ECO:0000256" key="5">
    <source>
        <dbReference type="ARBA" id="ARBA00023150"/>
    </source>
</evidence>
<dbReference type="GO" id="GO:0006777">
    <property type="term" value="P:Mo-molybdopterin cofactor biosynthetic process"/>
    <property type="evidence" value="ECO:0007669"/>
    <property type="project" value="UniProtKB-UniRule"/>
</dbReference>
<dbReference type="PROSITE" id="PS01078">
    <property type="entry name" value="MOCF_BIOSYNTHESIS_1"/>
    <property type="match status" value="1"/>
</dbReference>
<proteinExistence type="inferred from homology"/>
<dbReference type="SUPFAM" id="SSF63867">
    <property type="entry name" value="MoeA C-terminal domain-like"/>
    <property type="match status" value="1"/>
</dbReference>
<comment type="function">
    <text evidence="1 7">Catalyzes the insertion of molybdate into adenylated molybdopterin with the concomitant release of AMP.</text>
</comment>
<dbReference type="SUPFAM" id="SSF53218">
    <property type="entry name" value="Molybdenum cofactor biosynthesis proteins"/>
    <property type="match status" value="1"/>
</dbReference>
<feature type="region of interest" description="Disordered" evidence="8">
    <location>
        <begin position="1"/>
        <end position="105"/>
    </location>
</feature>
<dbReference type="Pfam" id="PF03453">
    <property type="entry name" value="MoeA_N"/>
    <property type="match status" value="1"/>
</dbReference>
<keyword evidence="7" id="KW-0479">Metal-binding</keyword>
<dbReference type="Proteomes" id="UP000480122">
    <property type="component" value="Unassembled WGS sequence"/>
</dbReference>